<evidence type="ECO:0000313" key="4">
    <source>
        <dbReference type="Proteomes" id="UP000323632"/>
    </source>
</evidence>
<proteinExistence type="predicted"/>
<reference evidence="3 4" key="1">
    <citation type="submission" date="2019-09" db="EMBL/GenBank/DDBJ databases">
        <title>Genome sequence and assembly of Taibaiella sp.</title>
        <authorList>
            <person name="Chhetri G."/>
        </authorList>
    </citation>
    <scope>NUCLEOTIDE SEQUENCE [LARGE SCALE GENOMIC DNA]</scope>
    <source>
        <strain evidence="3 4">KVB11</strain>
    </source>
</reference>
<comment type="caution">
    <text evidence="3">The sequence shown here is derived from an EMBL/GenBank/DDBJ whole genome shotgun (WGS) entry which is preliminary data.</text>
</comment>
<feature type="signal peptide" evidence="2">
    <location>
        <begin position="1"/>
        <end position="25"/>
    </location>
</feature>
<name>A0A5M6CB00_9BACT</name>
<dbReference type="AlphaFoldDB" id="A0A5M6CB00"/>
<evidence type="ECO:0008006" key="5">
    <source>
        <dbReference type="Google" id="ProtNLM"/>
    </source>
</evidence>
<dbReference type="RefSeq" id="WP_150033861.1">
    <property type="nucleotide sequence ID" value="NZ_VWSH01000004.1"/>
</dbReference>
<keyword evidence="1" id="KW-0812">Transmembrane</keyword>
<protein>
    <recommendedName>
        <fullName evidence="5">Protein BatD</fullName>
    </recommendedName>
</protein>
<feature type="transmembrane region" description="Helical" evidence="1">
    <location>
        <begin position="159"/>
        <end position="181"/>
    </location>
</feature>
<organism evidence="3 4">
    <name type="scientific">Taibaiella lutea</name>
    <dbReference type="NCBI Taxonomy" id="2608001"/>
    <lineage>
        <taxon>Bacteria</taxon>
        <taxon>Pseudomonadati</taxon>
        <taxon>Bacteroidota</taxon>
        <taxon>Chitinophagia</taxon>
        <taxon>Chitinophagales</taxon>
        <taxon>Chitinophagaceae</taxon>
        <taxon>Taibaiella</taxon>
    </lineage>
</organism>
<keyword evidence="4" id="KW-1185">Reference proteome</keyword>
<accession>A0A5M6CB00</accession>
<feature type="chain" id="PRO_5024428119" description="Protein BatD" evidence="2">
    <location>
        <begin position="26"/>
        <end position="319"/>
    </location>
</feature>
<gene>
    <name evidence="3" type="ORF">F0919_16320</name>
</gene>
<evidence type="ECO:0000256" key="1">
    <source>
        <dbReference type="SAM" id="Phobius"/>
    </source>
</evidence>
<keyword evidence="1" id="KW-0472">Membrane</keyword>
<evidence type="ECO:0000313" key="3">
    <source>
        <dbReference type="EMBL" id="KAA5532358.1"/>
    </source>
</evidence>
<dbReference type="EMBL" id="VWSH01000004">
    <property type="protein sequence ID" value="KAA5532358.1"/>
    <property type="molecule type" value="Genomic_DNA"/>
</dbReference>
<keyword evidence="2" id="KW-0732">Signal</keyword>
<sequence>MNLKNKFFLLVCIGLSVASFRNANAQSPSVKAFTDERKIVIGDQVRLFLEVKPDSKSDKIRWAQMPDSIHGLEIVEKGKIDTVISGNTFSLKQRLLVTGFDSGKYYIPAFRFQVTSNGRTQELFTDSIPIEVQTVAVDTTKAFKPIKEIEEVKFSIWEYWMQILAGLILIGFIVFLIFYFVKNKKTAIPSKITKAPPEKAHEKALRLLNELKGKQYMQQGRSKEYFTEISDIIRTYLEERFSITAMEQTTDELLSLLKKQTDSKAELRKVRPELKLILRTSDLAKFAKANPLPDEYEACYNAATEVVRRTQFKEEEGAQ</sequence>
<dbReference type="Proteomes" id="UP000323632">
    <property type="component" value="Unassembled WGS sequence"/>
</dbReference>
<keyword evidence="1" id="KW-1133">Transmembrane helix</keyword>
<evidence type="ECO:0000256" key="2">
    <source>
        <dbReference type="SAM" id="SignalP"/>
    </source>
</evidence>